<keyword evidence="2" id="KW-1185">Reference proteome</keyword>
<dbReference type="SUPFAM" id="SSF54236">
    <property type="entry name" value="Ubiquitin-like"/>
    <property type="match status" value="1"/>
</dbReference>
<dbReference type="GO" id="GO:0045296">
    <property type="term" value="F:cadherin binding"/>
    <property type="evidence" value="ECO:0007669"/>
    <property type="project" value="TreeGrafter"/>
</dbReference>
<proteinExistence type="predicted"/>
<dbReference type="AlphaFoldDB" id="A0AA88L8Q2"/>
<dbReference type="InterPro" id="IPR029071">
    <property type="entry name" value="Ubiquitin-like_domsf"/>
</dbReference>
<evidence type="ECO:0000313" key="1">
    <source>
        <dbReference type="EMBL" id="KAK2716894.1"/>
    </source>
</evidence>
<evidence type="ECO:0000313" key="2">
    <source>
        <dbReference type="Proteomes" id="UP001187531"/>
    </source>
</evidence>
<dbReference type="Gene3D" id="3.10.20.90">
    <property type="entry name" value="Phosphatidylinositol 3-kinase Catalytic Subunit, Chain A, domain 1"/>
    <property type="match status" value="1"/>
</dbReference>
<dbReference type="PANTHER" id="PTHR16470">
    <property type="entry name" value="UBIQUITIN DOMAIN-CONTAINING PROTEIN UBFD1"/>
    <property type="match status" value="1"/>
</dbReference>
<dbReference type="EMBL" id="JAVRJZ010000011">
    <property type="protein sequence ID" value="KAK2716894.1"/>
    <property type="molecule type" value="Genomic_DNA"/>
</dbReference>
<name>A0AA88L8Q2_ARTSF</name>
<comment type="caution">
    <text evidence="1">The sequence shown here is derived from an EMBL/GenBank/DDBJ whole genome shotgun (WGS) entry which is preliminary data.</text>
</comment>
<dbReference type="PROSITE" id="PS51257">
    <property type="entry name" value="PROKAR_LIPOPROTEIN"/>
    <property type="match status" value="1"/>
</dbReference>
<dbReference type="Proteomes" id="UP001187531">
    <property type="component" value="Unassembled WGS sequence"/>
</dbReference>
<accession>A0AA88L8Q2</accession>
<protein>
    <recommendedName>
        <fullName evidence="3">Ubiquitin-like domain-containing protein</fullName>
    </recommendedName>
</protein>
<evidence type="ECO:0008006" key="3">
    <source>
        <dbReference type="Google" id="ProtNLM"/>
    </source>
</evidence>
<reference evidence="1" key="1">
    <citation type="submission" date="2023-07" db="EMBL/GenBank/DDBJ databases">
        <title>Chromosome-level genome assembly of Artemia franciscana.</title>
        <authorList>
            <person name="Jo E."/>
        </authorList>
    </citation>
    <scope>NUCLEOTIDE SEQUENCE</scope>
    <source>
        <tissue evidence="1">Whole body</tissue>
    </source>
</reference>
<sequence>MQKIMVKGLAKDELTLAQAGVTQGCKIMVIGSKVTDLLSVAAPSDRGTEKEELVAAPQKEKLSQQKAHRKVLDKGIPEDVAPGVKGLNEPLPPVPLKGFFIISNIFRAILGLI</sequence>
<gene>
    <name evidence="1" type="ORF">QYM36_007141</name>
</gene>
<dbReference type="InterPro" id="IPR039120">
    <property type="entry name" value="UBFD1"/>
</dbReference>
<dbReference type="PANTHER" id="PTHR16470:SF0">
    <property type="entry name" value="UBIQUITIN DOMAIN-CONTAINING PROTEIN UBFD1"/>
    <property type="match status" value="1"/>
</dbReference>
<organism evidence="1 2">
    <name type="scientific">Artemia franciscana</name>
    <name type="common">Brine shrimp</name>
    <name type="synonym">Artemia sanfranciscana</name>
    <dbReference type="NCBI Taxonomy" id="6661"/>
    <lineage>
        <taxon>Eukaryota</taxon>
        <taxon>Metazoa</taxon>
        <taxon>Ecdysozoa</taxon>
        <taxon>Arthropoda</taxon>
        <taxon>Crustacea</taxon>
        <taxon>Branchiopoda</taxon>
        <taxon>Anostraca</taxon>
        <taxon>Artemiidae</taxon>
        <taxon>Artemia</taxon>
    </lineage>
</organism>
<dbReference type="GO" id="GO:0003723">
    <property type="term" value="F:RNA binding"/>
    <property type="evidence" value="ECO:0007669"/>
    <property type="project" value="TreeGrafter"/>
</dbReference>